<reference evidence="1 2" key="1">
    <citation type="submission" date="2015-09" db="EMBL/GenBank/DDBJ databases">
        <title>Genome sequence, genome mining and natural product profiling of a biocontrol bacterium Streptomyces malaysiensis F913.</title>
        <authorList>
            <person name="Xu Y."/>
            <person name="Wei J."/>
            <person name="Xie J."/>
            <person name="Li T."/>
            <person name="Zhou Z."/>
        </authorList>
    </citation>
    <scope>NUCLEOTIDE SEQUENCE [LARGE SCALE GENOMIC DNA]</scope>
    <source>
        <strain evidence="1 2">F913</strain>
    </source>
</reference>
<gene>
    <name evidence="1" type="ORF">SMF913_11559</name>
</gene>
<evidence type="ECO:0000313" key="1">
    <source>
        <dbReference type="EMBL" id="PNG95534.1"/>
    </source>
</evidence>
<protein>
    <submittedName>
        <fullName evidence="1">Uncharacterized protein</fullName>
    </submittedName>
</protein>
<evidence type="ECO:0000313" key="2">
    <source>
        <dbReference type="Proteomes" id="UP000236520"/>
    </source>
</evidence>
<comment type="caution">
    <text evidence="1">The sequence shown here is derived from an EMBL/GenBank/DDBJ whole genome shotgun (WGS) entry which is preliminary data.</text>
</comment>
<dbReference type="Proteomes" id="UP000236520">
    <property type="component" value="Unassembled WGS sequence"/>
</dbReference>
<organism evidence="1 2">
    <name type="scientific">Streptomyces malaysiensis</name>
    <dbReference type="NCBI Taxonomy" id="92644"/>
    <lineage>
        <taxon>Bacteria</taxon>
        <taxon>Bacillati</taxon>
        <taxon>Actinomycetota</taxon>
        <taxon>Actinomycetes</taxon>
        <taxon>Kitasatosporales</taxon>
        <taxon>Streptomycetaceae</taxon>
        <taxon>Streptomyces</taxon>
        <taxon>Streptomyces violaceusniger group</taxon>
    </lineage>
</organism>
<name>A0A2J7Z5I2_STRMQ</name>
<proteinExistence type="predicted"/>
<dbReference type="AlphaFoldDB" id="A0A2J7Z5I2"/>
<accession>A0A2J7Z5I2</accession>
<sequence>MIRVGNQVQRIGGELYRDATKTGKLRPVPLPLICLAVRWYRLRHADPLASNALVFTTWTGWRSHRGRRGPLRYRP</sequence>
<keyword evidence="2" id="KW-1185">Reference proteome</keyword>
<dbReference type="EMBL" id="LJIW01000001">
    <property type="protein sequence ID" value="PNG95534.1"/>
    <property type="molecule type" value="Genomic_DNA"/>
</dbReference>